<evidence type="ECO:0000313" key="2">
    <source>
        <dbReference type="EMBL" id="QTD48852.1"/>
    </source>
</evidence>
<dbReference type="RefSeq" id="WP_237378502.1">
    <property type="nucleotide sequence ID" value="NZ_CP071793.1"/>
</dbReference>
<protein>
    <submittedName>
        <fullName evidence="2">Uncharacterized protein</fullName>
    </submittedName>
</protein>
<accession>A0A8A4TI69</accession>
<gene>
    <name evidence="2" type="ORF">J3U87_24990</name>
</gene>
<organism evidence="2 3">
    <name type="scientific">Sulfidibacter corallicola</name>
    <dbReference type="NCBI Taxonomy" id="2818388"/>
    <lineage>
        <taxon>Bacteria</taxon>
        <taxon>Pseudomonadati</taxon>
        <taxon>Acidobacteriota</taxon>
        <taxon>Holophagae</taxon>
        <taxon>Acanthopleuribacterales</taxon>
        <taxon>Acanthopleuribacteraceae</taxon>
        <taxon>Sulfidibacter</taxon>
    </lineage>
</organism>
<dbReference type="Proteomes" id="UP000663929">
    <property type="component" value="Chromosome"/>
</dbReference>
<name>A0A8A4TI69_SULCO</name>
<dbReference type="KEGG" id="scor:J3U87_24990"/>
<feature type="signal peptide" evidence="1">
    <location>
        <begin position="1"/>
        <end position="27"/>
    </location>
</feature>
<keyword evidence="3" id="KW-1185">Reference proteome</keyword>
<sequence>MTFSFLNATKTRILFALLLASLMPGLAGGLVGAGPDPTFEIEIFDDRGAGATNSPIDPDLEGGLLFDQDRIEEGFTLIFTEIATGEYIRITVDGNYIQIDTKDSLGNGTLPFLGLQASGDGSQVEAAGFEYFSSNDILLDEDAVALTEPLSVVADTFEDIPVYAASIRSEAFFQALSDAAIQETYTTTGIAFTNCHRTVIDGMPFLVDFLFEDGSDLDVVNALNDLYLAMEDYQNACDTPPPFGR</sequence>
<reference evidence="2" key="1">
    <citation type="submission" date="2021-03" db="EMBL/GenBank/DDBJ databases">
        <title>Acanthopleuribacteraceae sp. M133.</title>
        <authorList>
            <person name="Wang G."/>
        </authorList>
    </citation>
    <scope>NUCLEOTIDE SEQUENCE</scope>
    <source>
        <strain evidence="2">M133</strain>
    </source>
</reference>
<proteinExistence type="predicted"/>
<dbReference type="AlphaFoldDB" id="A0A8A4TI69"/>
<keyword evidence="1" id="KW-0732">Signal</keyword>
<feature type="chain" id="PRO_5035326994" evidence="1">
    <location>
        <begin position="28"/>
        <end position="245"/>
    </location>
</feature>
<evidence type="ECO:0000313" key="3">
    <source>
        <dbReference type="Proteomes" id="UP000663929"/>
    </source>
</evidence>
<evidence type="ECO:0000256" key="1">
    <source>
        <dbReference type="SAM" id="SignalP"/>
    </source>
</evidence>
<dbReference type="EMBL" id="CP071793">
    <property type="protein sequence ID" value="QTD48852.1"/>
    <property type="molecule type" value="Genomic_DNA"/>
</dbReference>